<dbReference type="SUPFAM" id="SSF56176">
    <property type="entry name" value="FAD-binding/transporter-associated domain-like"/>
    <property type="match status" value="1"/>
</dbReference>
<dbReference type="EMBL" id="DPPF01000155">
    <property type="protein sequence ID" value="HCW93518.1"/>
    <property type="molecule type" value="Genomic_DNA"/>
</dbReference>
<feature type="domain" description="CBS" evidence="7">
    <location>
        <begin position="81"/>
        <end position="138"/>
    </location>
</feature>
<dbReference type="InterPro" id="IPR046342">
    <property type="entry name" value="CBS_dom_sf"/>
</dbReference>
<dbReference type="PANTHER" id="PTHR22777">
    <property type="entry name" value="HEMOLYSIN-RELATED"/>
    <property type="match status" value="1"/>
</dbReference>
<evidence type="ECO:0000313" key="8">
    <source>
        <dbReference type="EMBL" id="HCW93518.1"/>
    </source>
</evidence>
<dbReference type="AlphaFoldDB" id="A0A3D5QCR5"/>
<dbReference type="InterPro" id="IPR036318">
    <property type="entry name" value="FAD-bd_PCMH-like_sf"/>
</dbReference>
<evidence type="ECO:0000256" key="3">
    <source>
        <dbReference type="ARBA" id="ARBA00022475"/>
    </source>
</evidence>
<dbReference type="InterPro" id="IPR005170">
    <property type="entry name" value="Transptr-assoc_dom"/>
</dbReference>
<dbReference type="PANTHER" id="PTHR22777:SF32">
    <property type="entry name" value="UPF0053 INNER MEMBRANE PROTEIN YFJD"/>
    <property type="match status" value="1"/>
</dbReference>
<protein>
    <submittedName>
        <fullName evidence="8">HlyC/CorC family transporter</fullName>
    </submittedName>
</protein>
<feature type="non-terminal residue" evidence="8">
    <location>
        <position position="1"/>
    </location>
</feature>
<name>A0A3D5QCR5_FLESI</name>
<accession>A0A3D5QCR5</accession>
<evidence type="ECO:0000256" key="4">
    <source>
        <dbReference type="ARBA" id="ARBA00022737"/>
    </source>
</evidence>
<evidence type="ECO:0000256" key="6">
    <source>
        <dbReference type="PROSITE-ProRule" id="PRU00703"/>
    </source>
</evidence>
<dbReference type="SUPFAM" id="SSF54631">
    <property type="entry name" value="CBS-domain pair"/>
    <property type="match status" value="1"/>
</dbReference>
<dbReference type="Gene3D" id="3.30.465.10">
    <property type="match status" value="1"/>
</dbReference>
<evidence type="ECO:0000256" key="2">
    <source>
        <dbReference type="ARBA" id="ARBA00006337"/>
    </source>
</evidence>
<comment type="caution">
    <text evidence="8">The sequence shown here is derived from an EMBL/GenBank/DDBJ whole genome shotgun (WGS) entry which is preliminary data.</text>
</comment>
<dbReference type="GO" id="GO:0050660">
    <property type="term" value="F:flavin adenine dinucleotide binding"/>
    <property type="evidence" value="ECO:0007669"/>
    <property type="project" value="InterPro"/>
</dbReference>
<keyword evidence="5 6" id="KW-0129">CBS domain</keyword>
<reference evidence="8 9" key="1">
    <citation type="journal article" date="2018" name="Nat. Biotechnol.">
        <title>A standardized bacterial taxonomy based on genome phylogeny substantially revises the tree of life.</title>
        <authorList>
            <person name="Parks D.H."/>
            <person name="Chuvochina M."/>
            <person name="Waite D.W."/>
            <person name="Rinke C."/>
            <person name="Skarshewski A."/>
            <person name="Chaumeil P.A."/>
            <person name="Hugenholtz P."/>
        </authorList>
    </citation>
    <scope>NUCLEOTIDE SEQUENCE [LARGE SCALE GENOMIC DNA]</scope>
    <source>
        <strain evidence="8">UBA8672</strain>
    </source>
</reference>
<proteinExistence type="inferred from homology"/>
<evidence type="ECO:0000256" key="1">
    <source>
        <dbReference type="ARBA" id="ARBA00004651"/>
    </source>
</evidence>
<dbReference type="GO" id="GO:0005886">
    <property type="term" value="C:plasma membrane"/>
    <property type="evidence" value="ECO:0007669"/>
    <property type="project" value="UniProtKB-SubCell"/>
</dbReference>
<dbReference type="SMART" id="SM00116">
    <property type="entry name" value="CBS"/>
    <property type="match status" value="2"/>
</dbReference>
<dbReference type="Pfam" id="PF03471">
    <property type="entry name" value="CorC_HlyC"/>
    <property type="match status" value="1"/>
</dbReference>
<feature type="domain" description="CBS" evidence="7">
    <location>
        <begin position="16"/>
        <end position="75"/>
    </location>
</feature>
<evidence type="ECO:0000259" key="7">
    <source>
        <dbReference type="PROSITE" id="PS51371"/>
    </source>
</evidence>
<evidence type="ECO:0000313" key="9">
    <source>
        <dbReference type="Proteomes" id="UP000262325"/>
    </source>
</evidence>
<dbReference type="InterPro" id="IPR016169">
    <property type="entry name" value="FAD-bd_PCMH_sub2"/>
</dbReference>
<dbReference type="InterPro" id="IPR044751">
    <property type="entry name" value="Ion_transp-like_CBS"/>
</dbReference>
<dbReference type="Proteomes" id="UP000262325">
    <property type="component" value="Unassembled WGS sequence"/>
</dbReference>
<keyword evidence="3" id="KW-1003">Cell membrane</keyword>
<organism evidence="8 9">
    <name type="scientific">Flexistipes sinusarabici</name>
    <dbReference type="NCBI Taxonomy" id="2352"/>
    <lineage>
        <taxon>Bacteria</taxon>
        <taxon>Pseudomonadati</taxon>
        <taxon>Deferribacterota</taxon>
        <taxon>Deferribacteres</taxon>
        <taxon>Deferribacterales</taxon>
        <taxon>Flexistipitaceae</taxon>
        <taxon>Flexistipes</taxon>
    </lineage>
</organism>
<sequence>LHNIFEISDTIAREVMVPRTDMTILKVDQPINDIINVVSQTEYSRIPVYENRMDNIIGILYVKDLLKYIKEDFASIDIRKIMRKVYFVPETKKIDDLLREFQLNRIHLAVVVDEYGGVSGIVTLEDILEEIVGEIRDEYDKEDDDIVEKSSESEYIVRARMDVDDFCDFFGLEKSEDMDEYETLGGLIYDLAGKIPDVGDEFNLDGYTLTVIEKESRKLKKIKVVRNEVNENSEDERYE</sequence>
<keyword evidence="3" id="KW-0472">Membrane</keyword>
<comment type="similarity">
    <text evidence="2">Belongs to the UPF0053 family.</text>
</comment>
<dbReference type="SMART" id="SM01091">
    <property type="entry name" value="CorC_HlyC"/>
    <property type="match status" value="1"/>
</dbReference>
<dbReference type="FunFam" id="3.10.580.10:FF:000002">
    <property type="entry name" value="Magnesium/cobalt efflux protein CorC"/>
    <property type="match status" value="1"/>
</dbReference>
<gene>
    <name evidence="8" type="ORF">DHM44_07530</name>
</gene>
<comment type="subcellular location">
    <subcellularLocation>
        <location evidence="1">Cell membrane</location>
        <topology evidence="1">Multi-pass membrane protein</topology>
    </subcellularLocation>
</comment>
<dbReference type="PROSITE" id="PS51371">
    <property type="entry name" value="CBS"/>
    <property type="match status" value="2"/>
</dbReference>
<evidence type="ECO:0000256" key="5">
    <source>
        <dbReference type="ARBA" id="ARBA00023122"/>
    </source>
</evidence>
<dbReference type="CDD" id="cd04590">
    <property type="entry name" value="CBS_pair_CorC_HlyC_assoc"/>
    <property type="match status" value="1"/>
</dbReference>
<dbReference type="InterPro" id="IPR000644">
    <property type="entry name" value="CBS_dom"/>
</dbReference>
<dbReference type="Pfam" id="PF00571">
    <property type="entry name" value="CBS"/>
    <property type="match status" value="2"/>
</dbReference>
<dbReference type="Gene3D" id="3.10.580.10">
    <property type="entry name" value="CBS-domain"/>
    <property type="match status" value="1"/>
</dbReference>
<keyword evidence="4" id="KW-0677">Repeat</keyword>